<dbReference type="EMBL" id="BDSP01000026">
    <property type="protein sequence ID" value="GAX10875.1"/>
    <property type="molecule type" value="Genomic_DNA"/>
</dbReference>
<organism evidence="5 6">
    <name type="scientific">Fistulifera solaris</name>
    <name type="common">Oleaginous diatom</name>
    <dbReference type="NCBI Taxonomy" id="1519565"/>
    <lineage>
        <taxon>Eukaryota</taxon>
        <taxon>Sar</taxon>
        <taxon>Stramenopiles</taxon>
        <taxon>Ochrophyta</taxon>
        <taxon>Bacillariophyta</taxon>
        <taxon>Bacillariophyceae</taxon>
        <taxon>Bacillariophycidae</taxon>
        <taxon>Naviculales</taxon>
        <taxon>Naviculaceae</taxon>
        <taxon>Fistulifera</taxon>
    </lineage>
</organism>
<proteinExistence type="inferred from homology"/>
<accession>A0A1Z5JA58</accession>
<dbReference type="GO" id="GO:0016740">
    <property type="term" value="F:transferase activity"/>
    <property type="evidence" value="ECO:0007669"/>
    <property type="project" value="UniProtKB-KW"/>
</dbReference>
<dbReference type="SMART" id="SM00672">
    <property type="entry name" value="CAP10"/>
    <property type="match status" value="1"/>
</dbReference>
<keyword evidence="3" id="KW-0472">Membrane</keyword>
<keyword evidence="2" id="KW-0808">Transferase</keyword>
<evidence type="ECO:0000256" key="2">
    <source>
        <dbReference type="ARBA" id="ARBA00022679"/>
    </source>
</evidence>
<dbReference type="PANTHER" id="PTHR12203:SF35">
    <property type="entry name" value="PROTEIN O-GLUCOSYLTRANSFERASE 1"/>
    <property type="match status" value="1"/>
</dbReference>
<dbReference type="AlphaFoldDB" id="A0A1Z5JA58"/>
<comment type="similarity">
    <text evidence="1">Belongs to the glycosyltransferase 90 family.</text>
</comment>
<keyword evidence="3" id="KW-1133">Transmembrane helix</keyword>
<comment type="caution">
    <text evidence="5">The sequence shown here is derived from an EMBL/GenBank/DDBJ whole genome shotgun (WGS) entry which is preliminary data.</text>
</comment>
<dbReference type="InterPro" id="IPR051091">
    <property type="entry name" value="O-Glucosyltr/Glycosyltrsf_90"/>
</dbReference>
<name>A0A1Z5JA58_FISSO</name>
<evidence type="ECO:0000259" key="4">
    <source>
        <dbReference type="SMART" id="SM00672"/>
    </source>
</evidence>
<sequence>MIFVHSTCNIYSFYVLYFFFLCISFLRKRLIFGIGLALLLQIPLLFVSRDTTTTNDDSSVEDNTTKDDESSLFNDHYRFPRWGNEGIGFDDWMIFVQGLKNGTASTVVSPKTRSRFPEVLYVVDAHGVWVSSMLTQRSFFRTNQHRQKLTEQLFTVAWQLLIAQTNSTRWIHLQQASSLQGFPFLAWYGDYKSCQYHNWKNTSSIPLLTTCAPVSCPYAFPIPNYQNVWSVLSNTEQQTSYQTQYPWPSKQRQLIWRGSLSAPNEHYNSTRWRVVVHAQNDPRVDVGFVSIGHMNARLHIPWPEIGGGLKPTITPMSDFQQYFAILDMDGNAWSSRFGELLCYNSIVVKVEPVYVESIQRDLIPWKHYIPMASNLSDWDSVLEFLFDSRNDAKIQRMIRSANRWCRQQLTMPALAARLLDVWENYLGHMEEGSPRWQTQWSEYKASIFHSDFDMVKLN</sequence>
<protein>
    <recommendedName>
        <fullName evidence="4">Glycosyl transferase CAP10 domain-containing protein</fullName>
    </recommendedName>
</protein>
<keyword evidence="6" id="KW-1185">Reference proteome</keyword>
<evidence type="ECO:0000256" key="3">
    <source>
        <dbReference type="SAM" id="Phobius"/>
    </source>
</evidence>
<feature type="transmembrane region" description="Helical" evidence="3">
    <location>
        <begin position="6"/>
        <end position="23"/>
    </location>
</feature>
<dbReference type="OrthoDB" id="48801at2759"/>
<evidence type="ECO:0000256" key="1">
    <source>
        <dbReference type="ARBA" id="ARBA00010118"/>
    </source>
</evidence>
<evidence type="ECO:0000313" key="6">
    <source>
        <dbReference type="Proteomes" id="UP000198406"/>
    </source>
</evidence>
<reference evidence="5 6" key="1">
    <citation type="journal article" date="2015" name="Plant Cell">
        <title>Oil accumulation by the oleaginous diatom Fistulifera solaris as revealed by the genome and transcriptome.</title>
        <authorList>
            <person name="Tanaka T."/>
            <person name="Maeda Y."/>
            <person name="Veluchamy A."/>
            <person name="Tanaka M."/>
            <person name="Abida H."/>
            <person name="Marechal E."/>
            <person name="Bowler C."/>
            <person name="Muto M."/>
            <person name="Sunaga Y."/>
            <person name="Tanaka M."/>
            <person name="Yoshino T."/>
            <person name="Taniguchi T."/>
            <person name="Fukuda Y."/>
            <person name="Nemoto M."/>
            <person name="Matsumoto M."/>
            <person name="Wong P.S."/>
            <person name="Aburatani S."/>
            <person name="Fujibuchi W."/>
        </authorList>
    </citation>
    <scope>NUCLEOTIDE SEQUENCE [LARGE SCALE GENOMIC DNA]</scope>
    <source>
        <strain evidence="5 6">JPCC DA0580</strain>
    </source>
</reference>
<dbReference type="Pfam" id="PF05686">
    <property type="entry name" value="Glyco_transf_90"/>
    <property type="match status" value="1"/>
</dbReference>
<dbReference type="PANTHER" id="PTHR12203">
    <property type="entry name" value="KDEL LYS-ASP-GLU-LEU CONTAINING - RELATED"/>
    <property type="match status" value="1"/>
</dbReference>
<gene>
    <name evidence="5" type="ORF">FisN_31Hh084</name>
</gene>
<keyword evidence="3" id="KW-0812">Transmembrane</keyword>
<dbReference type="InParanoid" id="A0A1Z5JA58"/>
<dbReference type="InterPro" id="IPR006598">
    <property type="entry name" value="CAP10"/>
</dbReference>
<feature type="domain" description="Glycosyl transferase CAP10" evidence="4">
    <location>
        <begin position="178"/>
        <end position="422"/>
    </location>
</feature>
<dbReference type="Proteomes" id="UP000198406">
    <property type="component" value="Unassembled WGS sequence"/>
</dbReference>
<evidence type="ECO:0000313" key="5">
    <source>
        <dbReference type="EMBL" id="GAX10875.1"/>
    </source>
</evidence>